<dbReference type="AlphaFoldDB" id="A0A2T6BDD7"/>
<dbReference type="Gene3D" id="2.60.120.620">
    <property type="entry name" value="q2cbj1_9rhob like domain"/>
    <property type="match status" value="1"/>
</dbReference>
<dbReference type="RefSeq" id="WP_107846445.1">
    <property type="nucleotide sequence ID" value="NZ_QBKS01000002.1"/>
</dbReference>
<keyword evidence="1" id="KW-0479">Metal-binding</keyword>
<dbReference type="InterPro" id="IPR005123">
    <property type="entry name" value="Oxoglu/Fe-dep_dioxygenase_dom"/>
</dbReference>
<evidence type="ECO:0000313" key="4">
    <source>
        <dbReference type="Proteomes" id="UP000243978"/>
    </source>
</evidence>
<evidence type="ECO:0000259" key="2">
    <source>
        <dbReference type="PROSITE" id="PS51471"/>
    </source>
</evidence>
<dbReference type="InterPro" id="IPR056470">
    <property type="entry name" value="BesD/HalB-like"/>
</dbReference>
<protein>
    <submittedName>
        <fullName evidence="3">2-oxoglutarate-Fe(II)-dependent oxygenase superfamily protein</fullName>
    </submittedName>
</protein>
<dbReference type="Pfam" id="PF23169">
    <property type="entry name" value="HalD"/>
    <property type="match status" value="1"/>
</dbReference>
<dbReference type="GO" id="GO:0046872">
    <property type="term" value="F:metal ion binding"/>
    <property type="evidence" value="ECO:0007669"/>
    <property type="project" value="UniProtKB-KW"/>
</dbReference>
<dbReference type="PROSITE" id="PS51471">
    <property type="entry name" value="FE2OG_OXY"/>
    <property type="match status" value="1"/>
</dbReference>
<proteinExistence type="inferred from homology"/>
<dbReference type="Proteomes" id="UP000243978">
    <property type="component" value="Unassembled WGS sequence"/>
</dbReference>
<dbReference type="GO" id="GO:0016491">
    <property type="term" value="F:oxidoreductase activity"/>
    <property type="evidence" value="ECO:0007669"/>
    <property type="project" value="UniProtKB-KW"/>
</dbReference>
<accession>A0A2T6BDD7</accession>
<sequence length="262" mass="29616">MDTYLDLETFPLDRPDSAAYAALVERCKAEMARDGMFNLDGFLRPEHAAAEARAHTPKMDRESFNHAREHNVYFKKSVPGLPDDHPALRLFQTSNNTLCNDQLTGSVVEKIYNWAPLQRFLAEVMGKPALYPMDDPLAAFNVMRYADGQALNWHFDRSEFTVTLLLQAPERGGMFEYRTDLRSAEDPNYDGVARLLAGDDPEMRQMSVVPGTLNVFRGVNTPHRVTPVEGDTPRMIAVLTYYEQPGAKFTESEQLGFYGRTA</sequence>
<keyword evidence="1" id="KW-0408">Iron</keyword>
<feature type="domain" description="Fe2OG dioxygenase" evidence="2">
    <location>
        <begin position="135"/>
        <end position="245"/>
    </location>
</feature>
<dbReference type="EMBL" id="QBKS01000002">
    <property type="protein sequence ID" value="PTX54078.1"/>
    <property type="molecule type" value="Genomic_DNA"/>
</dbReference>
<organism evidence="3 4">
    <name type="scientific">Litoreibacter ponti</name>
    <dbReference type="NCBI Taxonomy" id="1510457"/>
    <lineage>
        <taxon>Bacteria</taxon>
        <taxon>Pseudomonadati</taxon>
        <taxon>Pseudomonadota</taxon>
        <taxon>Alphaproteobacteria</taxon>
        <taxon>Rhodobacterales</taxon>
        <taxon>Roseobacteraceae</taxon>
        <taxon>Litoreibacter</taxon>
    </lineage>
</organism>
<name>A0A2T6BDD7_9RHOB</name>
<evidence type="ECO:0000256" key="1">
    <source>
        <dbReference type="RuleBase" id="RU003682"/>
    </source>
</evidence>
<evidence type="ECO:0000313" key="3">
    <source>
        <dbReference type="EMBL" id="PTX54078.1"/>
    </source>
</evidence>
<comment type="similarity">
    <text evidence="1">Belongs to the iron/ascorbate-dependent oxidoreductase family.</text>
</comment>
<comment type="caution">
    <text evidence="3">The sequence shown here is derived from an EMBL/GenBank/DDBJ whole genome shotgun (WGS) entry which is preliminary data.</text>
</comment>
<reference evidence="3 4" key="1">
    <citation type="submission" date="2018-04" db="EMBL/GenBank/DDBJ databases">
        <title>Genomic Encyclopedia of Archaeal and Bacterial Type Strains, Phase II (KMG-II): from individual species to whole genera.</title>
        <authorList>
            <person name="Goeker M."/>
        </authorList>
    </citation>
    <scope>NUCLEOTIDE SEQUENCE [LARGE SCALE GENOMIC DNA]</scope>
    <source>
        <strain evidence="3 4">DSM 100977</strain>
    </source>
</reference>
<keyword evidence="1" id="KW-0560">Oxidoreductase</keyword>
<keyword evidence="4" id="KW-1185">Reference proteome</keyword>
<dbReference type="OrthoDB" id="9798229at2"/>
<gene>
    <name evidence="3" type="ORF">C8N43_2883</name>
</gene>